<evidence type="ECO:0000256" key="4">
    <source>
        <dbReference type="ARBA" id="ARBA00024746"/>
    </source>
</evidence>
<evidence type="ECO:0000256" key="6">
    <source>
        <dbReference type="SAM" id="MobiDB-lite"/>
    </source>
</evidence>
<comment type="similarity">
    <text evidence="1 5">Belongs to the FlgD family.</text>
</comment>
<dbReference type="AlphaFoldDB" id="A0A4P6WLS6"/>
<dbReference type="RefSeq" id="WP_133085827.1">
    <property type="nucleotide sequence ID" value="NZ_CP037864.1"/>
</dbReference>
<feature type="region of interest" description="Disordered" evidence="6">
    <location>
        <begin position="261"/>
        <end position="295"/>
    </location>
</feature>
<evidence type="ECO:0000313" key="9">
    <source>
        <dbReference type="Proteomes" id="UP000293850"/>
    </source>
</evidence>
<evidence type="ECO:0000256" key="5">
    <source>
        <dbReference type="RuleBase" id="RU362076"/>
    </source>
</evidence>
<dbReference type="EMBL" id="CP037864">
    <property type="protein sequence ID" value="QBM21971.1"/>
    <property type="molecule type" value="Genomic_DNA"/>
</dbReference>
<proteinExistence type="inferred from homology"/>
<dbReference type="KEGG" id="cars:E1B03_05815"/>
<gene>
    <name evidence="8" type="ORF">E1B03_05815</name>
</gene>
<dbReference type="GO" id="GO:0044781">
    <property type="term" value="P:bacterial-type flagellum organization"/>
    <property type="evidence" value="ECO:0007669"/>
    <property type="project" value="UniProtKB-UniRule"/>
</dbReference>
<evidence type="ECO:0000256" key="3">
    <source>
        <dbReference type="ARBA" id="ARBA00022795"/>
    </source>
</evidence>
<organism evidence="8 9">
    <name type="scientific">Citrobacter arsenatis</name>
    <dbReference type="NCBI Taxonomy" id="2546350"/>
    <lineage>
        <taxon>Bacteria</taxon>
        <taxon>Pseudomonadati</taxon>
        <taxon>Pseudomonadota</taxon>
        <taxon>Gammaproteobacteria</taxon>
        <taxon>Enterobacterales</taxon>
        <taxon>Enterobacteriaceae</taxon>
        <taxon>Citrobacter</taxon>
    </lineage>
</organism>
<feature type="region of interest" description="Disordered" evidence="6">
    <location>
        <begin position="28"/>
        <end position="67"/>
    </location>
</feature>
<keyword evidence="8" id="KW-0282">Flagellum</keyword>
<dbReference type="InterPro" id="IPR005648">
    <property type="entry name" value="FlgD"/>
</dbReference>
<keyword evidence="9" id="KW-1185">Reference proteome</keyword>
<name>A0A4P6WLS6_9ENTR</name>
<feature type="compositionally biased region" description="Low complexity" evidence="6">
    <location>
        <begin position="265"/>
        <end position="280"/>
    </location>
</feature>
<keyword evidence="8" id="KW-0969">Cilium</keyword>
<accession>A0A4P6WLS6</accession>
<evidence type="ECO:0000256" key="1">
    <source>
        <dbReference type="ARBA" id="ARBA00010577"/>
    </source>
</evidence>
<feature type="domain" description="FlgD Tudor-like" evidence="7">
    <location>
        <begin position="125"/>
        <end position="259"/>
    </location>
</feature>
<feature type="compositionally biased region" description="Low complexity" evidence="6">
    <location>
        <begin position="32"/>
        <end position="67"/>
    </location>
</feature>
<keyword evidence="8" id="KW-0966">Cell projection</keyword>
<reference evidence="8 9" key="1">
    <citation type="submission" date="2019-03" db="EMBL/GenBank/DDBJ databases">
        <title>Complete genome sequence of an arsenate-respiring bacteria, Citrobacter sp. LY-1.</title>
        <authorList>
            <person name="Wang H."/>
            <person name="Liu Y."/>
            <person name="Li Q."/>
            <person name="Huang J."/>
        </authorList>
    </citation>
    <scope>NUCLEOTIDE SEQUENCE [LARGE SCALE GENOMIC DNA]</scope>
    <source>
        <strain evidence="8 9">LY-1</strain>
    </source>
</reference>
<evidence type="ECO:0000256" key="2">
    <source>
        <dbReference type="ARBA" id="ARBA00016013"/>
    </source>
</evidence>
<evidence type="ECO:0000313" key="8">
    <source>
        <dbReference type="EMBL" id="QBM21971.1"/>
    </source>
</evidence>
<dbReference type="Proteomes" id="UP000293850">
    <property type="component" value="Chromosome"/>
</dbReference>
<dbReference type="Pfam" id="PF03963">
    <property type="entry name" value="FlgD"/>
    <property type="match status" value="1"/>
</dbReference>
<evidence type="ECO:0000259" key="7">
    <source>
        <dbReference type="Pfam" id="PF13861"/>
    </source>
</evidence>
<sequence length="295" mass="30718">MNTLALYAQSQALASSQEKTAAVAENNVGATTQSTNVGDSSSSTTSSTTDSSSTSNTPTTTTSTESSGVETFLTLFVAEIENQDPTDPTDPTAYIDQLSSMAQVAMMEEMSVQANTNAVLMSNIQVMALGNMVGDDIMVQTTSLDIEDNSQAIQGRVTLDDSCTDVDLHFTDEAGDDYTVSLIPEGETSVGPGQVDFDINPADYGIPPGDYSVSVVTNTGEEEVPIEVTGKVEDVRIPLDGSTPVLNVDGVGEVPFTMITQFGIPDSTDGSGGSDDTTPPDTDDGSDNADSNMVL</sequence>
<dbReference type="InterPro" id="IPR025963">
    <property type="entry name" value="FLgD_Tudor"/>
</dbReference>
<protein>
    <recommendedName>
        <fullName evidence="2 5">Basal-body rod modification protein FlgD</fullName>
    </recommendedName>
</protein>
<dbReference type="Pfam" id="PF13861">
    <property type="entry name" value="FLgD_tudor"/>
    <property type="match status" value="1"/>
</dbReference>
<keyword evidence="3 5" id="KW-1005">Bacterial flagellum biogenesis</keyword>
<comment type="function">
    <text evidence="4 5">Required for flagellar hook formation. May act as a scaffolding protein.</text>
</comment>